<dbReference type="InterPro" id="IPR044878">
    <property type="entry name" value="UbiA_sf"/>
</dbReference>
<dbReference type="Gene3D" id="1.20.120.1780">
    <property type="entry name" value="UbiA prenyltransferase"/>
    <property type="match status" value="1"/>
</dbReference>
<dbReference type="HAMAP" id="MF_01635">
    <property type="entry name" value="UbiA"/>
    <property type="match status" value="1"/>
</dbReference>
<dbReference type="Gene3D" id="1.10.357.140">
    <property type="entry name" value="UbiA prenyltransferase"/>
    <property type="match status" value="1"/>
</dbReference>
<dbReference type="Pfam" id="PF01040">
    <property type="entry name" value="UbiA"/>
    <property type="match status" value="1"/>
</dbReference>
<evidence type="ECO:0000256" key="2">
    <source>
        <dbReference type="ARBA" id="ARBA00004141"/>
    </source>
</evidence>
<keyword evidence="7 11" id="KW-0831">Ubiquinone biosynthesis</keyword>
<dbReference type="EC" id="2.5.1.39" evidence="11 12"/>
<evidence type="ECO:0000256" key="10">
    <source>
        <dbReference type="ARBA" id="ARBA00023136"/>
    </source>
</evidence>
<keyword evidence="11" id="KW-0460">Magnesium</keyword>
<evidence type="ECO:0000256" key="12">
    <source>
        <dbReference type="NCBIfam" id="TIGR01474"/>
    </source>
</evidence>
<name>A0ABW2IJU5_9PROT</name>
<keyword evidence="9 11" id="KW-1133">Transmembrane helix</keyword>
<feature type="transmembrane region" description="Helical" evidence="11">
    <location>
        <begin position="297"/>
        <end position="312"/>
    </location>
</feature>
<feature type="transmembrane region" description="Helical" evidence="11">
    <location>
        <begin position="258"/>
        <end position="277"/>
    </location>
</feature>
<evidence type="ECO:0000313" key="14">
    <source>
        <dbReference type="Proteomes" id="UP001596492"/>
    </source>
</evidence>
<dbReference type="InterPro" id="IPR000537">
    <property type="entry name" value="UbiA_prenyltransferase"/>
</dbReference>
<evidence type="ECO:0000256" key="8">
    <source>
        <dbReference type="ARBA" id="ARBA00022692"/>
    </source>
</evidence>
<evidence type="ECO:0000256" key="7">
    <source>
        <dbReference type="ARBA" id="ARBA00022688"/>
    </source>
</evidence>
<dbReference type="InterPro" id="IPR039653">
    <property type="entry name" value="Prenyltransferase"/>
</dbReference>
<protein>
    <recommendedName>
        <fullName evidence="11 12">4-hydroxybenzoate octaprenyltransferase</fullName>
        <ecNumber evidence="11 12">2.5.1.39</ecNumber>
    </recommendedName>
    <alternativeName>
        <fullName evidence="11">4-HB polyprenyltransferase</fullName>
    </alternativeName>
</protein>
<dbReference type="CDD" id="cd13959">
    <property type="entry name" value="PT_UbiA_COQ2"/>
    <property type="match status" value="1"/>
</dbReference>
<comment type="pathway">
    <text evidence="11">Cofactor biosynthesis; ubiquinone biosynthesis.</text>
</comment>
<feature type="transmembrane region" description="Helical" evidence="11">
    <location>
        <begin position="42"/>
        <end position="60"/>
    </location>
</feature>
<dbReference type="PANTHER" id="PTHR11048:SF28">
    <property type="entry name" value="4-HYDROXYBENZOATE POLYPRENYLTRANSFERASE, MITOCHONDRIAL"/>
    <property type="match status" value="1"/>
</dbReference>
<keyword evidence="6 11" id="KW-0808">Transferase</keyword>
<keyword evidence="14" id="KW-1185">Reference proteome</keyword>
<dbReference type="Proteomes" id="UP001596492">
    <property type="component" value="Unassembled WGS sequence"/>
</dbReference>
<evidence type="ECO:0000256" key="11">
    <source>
        <dbReference type="HAMAP-Rule" id="MF_01635"/>
    </source>
</evidence>
<feature type="transmembrane region" description="Helical" evidence="11">
    <location>
        <begin position="193"/>
        <end position="213"/>
    </location>
</feature>
<evidence type="ECO:0000256" key="3">
    <source>
        <dbReference type="ARBA" id="ARBA00005985"/>
    </source>
</evidence>
<feature type="transmembrane region" description="Helical" evidence="11">
    <location>
        <begin position="167"/>
        <end position="187"/>
    </location>
</feature>
<proteinExistence type="inferred from homology"/>
<feature type="transmembrane region" description="Helical" evidence="11">
    <location>
        <begin position="66"/>
        <end position="85"/>
    </location>
</feature>
<evidence type="ECO:0000256" key="9">
    <source>
        <dbReference type="ARBA" id="ARBA00022989"/>
    </source>
</evidence>
<comment type="cofactor">
    <cofactor evidence="1 11">
        <name>Mg(2+)</name>
        <dbReference type="ChEBI" id="CHEBI:18420"/>
    </cofactor>
</comment>
<comment type="caution">
    <text evidence="13">The sequence shown here is derived from an EMBL/GenBank/DDBJ whole genome shotgun (WGS) entry which is preliminary data.</text>
</comment>
<dbReference type="PANTHER" id="PTHR11048">
    <property type="entry name" value="PRENYLTRANSFERASES"/>
    <property type="match status" value="1"/>
</dbReference>
<comment type="similarity">
    <text evidence="3 11">Belongs to the UbiA prenyltransferase family.</text>
</comment>
<dbReference type="GO" id="GO:0008412">
    <property type="term" value="F:4-hydroxybenzoate polyprenyltransferase activity"/>
    <property type="evidence" value="ECO:0007669"/>
    <property type="project" value="UniProtKB-EC"/>
</dbReference>
<evidence type="ECO:0000313" key="13">
    <source>
        <dbReference type="EMBL" id="MFC7291080.1"/>
    </source>
</evidence>
<keyword evidence="8 11" id="KW-0812">Transmembrane</keyword>
<dbReference type="EMBL" id="JBHTBR010000002">
    <property type="protein sequence ID" value="MFC7291080.1"/>
    <property type="molecule type" value="Genomic_DNA"/>
</dbReference>
<gene>
    <name evidence="11 13" type="primary">ubiA</name>
    <name evidence="13" type="ORF">ACFQS8_05595</name>
</gene>
<reference evidence="14" key="1">
    <citation type="journal article" date="2019" name="Int. J. Syst. Evol. Microbiol.">
        <title>The Global Catalogue of Microorganisms (GCM) 10K type strain sequencing project: providing services to taxonomists for standard genome sequencing and annotation.</title>
        <authorList>
            <consortium name="The Broad Institute Genomics Platform"/>
            <consortium name="The Broad Institute Genome Sequencing Center for Infectious Disease"/>
            <person name="Wu L."/>
            <person name="Ma J."/>
        </authorList>
    </citation>
    <scope>NUCLEOTIDE SEQUENCE [LARGE SCALE GENOMIC DNA]</scope>
    <source>
        <strain evidence="14">CCUG 51308</strain>
    </source>
</reference>
<comment type="catalytic activity">
    <reaction evidence="11">
        <text>all-trans-octaprenyl diphosphate + 4-hydroxybenzoate = 4-hydroxy-3-(all-trans-octaprenyl)benzoate + diphosphate</text>
        <dbReference type="Rhea" id="RHEA:27782"/>
        <dbReference type="ChEBI" id="CHEBI:1617"/>
        <dbReference type="ChEBI" id="CHEBI:17879"/>
        <dbReference type="ChEBI" id="CHEBI:33019"/>
        <dbReference type="ChEBI" id="CHEBI:57711"/>
        <dbReference type="EC" id="2.5.1.39"/>
    </reaction>
</comment>
<evidence type="ECO:0000256" key="5">
    <source>
        <dbReference type="ARBA" id="ARBA00022519"/>
    </source>
</evidence>
<evidence type="ECO:0000256" key="6">
    <source>
        <dbReference type="ARBA" id="ARBA00022679"/>
    </source>
</evidence>
<comment type="subcellular location">
    <subcellularLocation>
        <location evidence="11">Cell inner membrane</location>
        <topology evidence="11">Multi-pass membrane protein</topology>
    </subcellularLocation>
    <subcellularLocation>
        <location evidence="2">Membrane</location>
        <topology evidence="2">Multi-pass membrane protein</topology>
    </subcellularLocation>
</comment>
<keyword evidence="4 11" id="KW-1003">Cell membrane</keyword>
<dbReference type="InterPro" id="IPR030470">
    <property type="entry name" value="UbiA_prenylTrfase_CS"/>
</dbReference>
<dbReference type="RefSeq" id="WP_382166276.1">
    <property type="nucleotide sequence ID" value="NZ_JBHTBR010000002.1"/>
</dbReference>
<sequence>MSTEKIAISSIKPKDAQPQSWVDKMPDSLEPYCRLSRYDRPIGIWLLALPGWAGILFARLNEIPVWNDLILAALIFVGAIAMRGAGCTYNDILDKDFDAKVDRTAGRPIPAGRVSVKQAWVWTLIQCLIGLAVLLTLPRFAQYIALGSIPFVAAYPLMKRITWWPQAWLGLTLNWAALVSIAAINNALTLPDFLLYFGFMFWTIGYDTIYALQDKEDDAMIGVKSTARRFGDKVKAAVFILYGLSIACIGAACLLANAPIGLVGVVIFGGHLMLQAIKTSPDQGDSALAVFKSNREAAFLLIAGFGLSALLLT</sequence>
<accession>A0ABW2IJU5</accession>
<dbReference type="NCBIfam" id="TIGR01474">
    <property type="entry name" value="ubiA_proteo"/>
    <property type="match status" value="1"/>
</dbReference>
<feature type="transmembrane region" description="Helical" evidence="11">
    <location>
        <begin position="119"/>
        <end position="135"/>
    </location>
</feature>
<evidence type="ECO:0000256" key="1">
    <source>
        <dbReference type="ARBA" id="ARBA00001946"/>
    </source>
</evidence>
<comment type="function">
    <text evidence="11">Catalyzes the prenylation of para-hydroxybenzoate (PHB) with an all-trans polyprenyl group. Mediates the second step in the final reaction sequence of ubiquinone-8 (UQ-8) biosynthesis, which is the condensation of the polyisoprenoid side chain with PHB, generating the first membrane-bound Q intermediate 3-octaprenyl-4-hydroxybenzoate.</text>
</comment>
<keyword evidence="5 11" id="KW-0997">Cell inner membrane</keyword>
<dbReference type="PROSITE" id="PS00943">
    <property type="entry name" value="UBIA"/>
    <property type="match status" value="1"/>
</dbReference>
<evidence type="ECO:0000256" key="4">
    <source>
        <dbReference type="ARBA" id="ARBA00022475"/>
    </source>
</evidence>
<keyword evidence="10 11" id="KW-0472">Membrane</keyword>
<dbReference type="InterPro" id="IPR006370">
    <property type="entry name" value="HB_polyprenyltransferase-like"/>
</dbReference>
<feature type="transmembrane region" description="Helical" evidence="11">
    <location>
        <begin position="234"/>
        <end position="252"/>
    </location>
</feature>
<organism evidence="13 14">
    <name type="scientific">Hirschia litorea</name>
    <dbReference type="NCBI Taxonomy" id="1199156"/>
    <lineage>
        <taxon>Bacteria</taxon>
        <taxon>Pseudomonadati</taxon>
        <taxon>Pseudomonadota</taxon>
        <taxon>Alphaproteobacteria</taxon>
        <taxon>Hyphomonadales</taxon>
        <taxon>Hyphomonadaceae</taxon>
        <taxon>Hirschia</taxon>
    </lineage>
</organism>